<proteinExistence type="predicted"/>
<protein>
    <submittedName>
        <fullName evidence="2">Uncharacterized protein</fullName>
    </submittedName>
</protein>
<feature type="compositionally biased region" description="Low complexity" evidence="1">
    <location>
        <begin position="136"/>
        <end position="150"/>
    </location>
</feature>
<feature type="compositionally biased region" description="Basic and acidic residues" evidence="1">
    <location>
        <begin position="27"/>
        <end position="62"/>
    </location>
</feature>
<organism evidence="2 3">
    <name type="scientific">Protea cynaroides</name>
    <dbReference type="NCBI Taxonomy" id="273540"/>
    <lineage>
        <taxon>Eukaryota</taxon>
        <taxon>Viridiplantae</taxon>
        <taxon>Streptophyta</taxon>
        <taxon>Embryophyta</taxon>
        <taxon>Tracheophyta</taxon>
        <taxon>Spermatophyta</taxon>
        <taxon>Magnoliopsida</taxon>
        <taxon>Proteales</taxon>
        <taxon>Proteaceae</taxon>
        <taxon>Protea</taxon>
    </lineage>
</organism>
<feature type="compositionally biased region" description="Basic and acidic residues" evidence="1">
    <location>
        <begin position="102"/>
        <end position="111"/>
    </location>
</feature>
<dbReference type="EMBL" id="JAMYWD010000600">
    <property type="protein sequence ID" value="KAJ4948037.1"/>
    <property type="molecule type" value="Genomic_DNA"/>
</dbReference>
<reference evidence="2" key="1">
    <citation type="journal article" date="2023" name="Plant J.">
        <title>The genome of the king protea, Protea cynaroides.</title>
        <authorList>
            <person name="Chang J."/>
            <person name="Duong T.A."/>
            <person name="Schoeman C."/>
            <person name="Ma X."/>
            <person name="Roodt D."/>
            <person name="Barker N."/>
            <person name="Li Z."/>
            <person name="Van de Peer Y."/>
            <person name="Mizrachi E."/>
        </authorList>
    </citation>
    <scope>NUCLEOTIDE SEQUENCE</scope>
    <source>
        <tissue evidence="2">Young leaves</tissue>
    </source>
</reference>
<feature type="compositionally biased region" description="Basic and acidic residues" evidence="1">
    <location>
        <begin position="208"/>
        <end position="226"/>
    </location>
</feature>
<sequence>MKSSEAEGSLEEKGTQPRKIFSNPEITSKRQEEEGKNLAEPKANRQKMVEPETENVQEKQQHEWCQVRAKKKRPDGSMDQNPQPPGSSAGHTPYLNRASNLARDKRLEQLRKYGPAKQSGPLDLSAGPNAGPTIKPPSSSILKSLSYSRSKNGTGGAGTRKPEGLIPPSPSKNREKRVGETQICPFQTWEGDHIFVSMGEKCTVKENAIREMNPKAPDQRLKGKESMEEEGWDLAHQT</sequence>
<comment type="caution">
    <text evidence="2">The sequence shown here is derived from an EMBL/GenBank/DDBJ whole genome shotgun (WGS) entry which is preliminary data.</text>
</comment>
<keyword evidence="3" id="KW-1185">Reference proteome</keyword>
<evidence type="ECO:0000313" key="2">
    <source>
        <dbReference type="EMBL" id="KAJ4948037.1"/>
    </source>
</evidence>
<evidence type="ECO:0000313" key="3">
    <source>
        <dbReference type="Proteomes" id="UP001141806"/>
    </source>
</evidence>
<evidence type="ECO:0000256" key="1">
    <source>
        <dbReference type="SAM" id="MobiDB-lite"/>
    </source>
</evidence>
<dbReference type="Proteomes" id="UP001141806">
    <property type="component" value="Unassembled WGS sequence"/>
</dbReference>
<gene>
    <name evidence="2" type="ORF">NE237_002681</name>
</gene>
<feature type="region of interest" description="Disordered" evidence="1">
    <location>
        <begin position="1"/>
        <end position="178"/>
    </location>
</feature>
<dbReference type="AlphaFoldDB" id="A0A9Q0GKW3"/>
<accession>A0A9Q0GKW3</accession>
<feature type="region of interest" description="Disordered" evidence="1">
    <location>
        <begin position="208"/>
        <end position="238"/>
    </location>
</feature>
<name>A0A9Q0GKW3_9MAGN</name>